<sequence>MSPVIERITRPTVTDDGRKAPALRFGDLRVQALAGANSATPWPPLTSRSERFLLVGGVQVPGPEAPGWIV</sequence>
<keyword evidence="2" id="KW-1185">Reference proteome</keyword>
<proteinExistence type="predicted"/>
<dbReference type="Proteomes" id="UP000605361">
    <property type="component" value="Unassembled WGS sequence"/>
</dbReference>
<accession>A0A931AA67</accession>
<comment type="caution">
    <text evidence="1">The sequence shown here is derived from an EMBL/GenBank/DDBJ whole genome shotgun (WGS) entry which is preliminary data.</text>
</comment>
<gene>
    <name evidence="1" type="ORF">ITP53_25745</name>
</gene>
<organism evidence="1 2">
    <name type="scientific">Nonomuraea cypriaca</name>
    <dbReference type="NCBI Taxonomy" id="1187855"/>
    <lineage>
        <taxon>Bacteria</taxon>
        <taxon>Bacillati</taxon>
        <taxon>Actinomycetota</taxon>
        <taxon>Actinomycetes</taxon>
        <taxon>Streptosporangiales</taxon>
        <taxon>Streptosporangiaceae</taxon>
        <taxon>Nonomuraea</taxon>
    </lineage>
</organism>
<protein>
    <submittedName>
        <fullName evidence="1">Uncharacterized protein</fullName>
    </submittedName>
</protein>
<dbReference type="EMBL" id="JADOGI010000082">
    <property type="protein sequence ID" value="MBF8189076.1"/>
    <property type="molecule type" value="Genomic_DNA"/>
</dbReference>
<name>A0A931AA67_9ACTN</name>
<dbReference type="RefSeq" id="WP_195898014.1">
    <property type="nucleotide sequence ID" value="NZ_JADOGI010000082.1"/>
</dbReference>
<reference evidence="1" key="1">
    <citation type="submission" date="2020-11" db="EMBL/GenBank/DDBJ databases">
        <title>Whole-genome analyses of Nonomuraea sp. K274.</title>
        <authorList>
            <person name="Veyisoglu A."/>
        </authorList>
    </citation>
    <scope>NUCLEOTIDE SEQUENCE</scope>
    <source>
        <strain evidence="1">K274</strain>
    </source>
</reference>
<evidence type="ECO:0000313" key="1">
    <source>
        <dbReference type="EMBL" id="MBF8189076.1"/>
    </source>
</evidence>
<evidence type="ECO:0000313" key="2">
    <source>
        <dbReference type="Proteomes" id="UP000605361"/>
    </source>
</evidence>
<dbReference type="AlphaFoldDB" id="A0A931AA67"/>